<keyword evidence="2" id="KW-1185">Reference proteome</keyword>
<gene>
    <name evidence="1" type="ORF">B0T10DRAFT_448785</name>
</gene>
<dbReference type="Proteomes" id="UP000777438">
    <property type="component" value="Unassembled WGS sequence"/>
</dbReference>
<accession>A0A9P8VTM3</accession>
<proteinExistence type="predicted"/>
<dbReference type="OrthoDB" id="5148912at2759"/>
<organism evidence="1 2">
    <name type="scientific">Thelonectria olida</name>
    <dbReference type="NCBI Taxonomy" id="1576542"/>
    <lineage>
        <taxon>Eukaryota</taxon>
        <taxon>Fungi</taxon>
        <taxon>Dikarya</taxon>
        <taxon>Ascomycota</taxon>
        <taxon>Pezizomycotina</taxon>
        <taxon>Sordariomycetes</taxon>
        <taxon>Hypocreomycetidae</taxon>
        <taxon>Hypocreales</taxon>
        <taxon>Nectriaceae</taxon>
        <taxon>Thelonectria</taxon>
    </lineage>
</organism>
<dbReference type="AlphaFoldDB" id="A0A9P8VTM3"/>
<dbReference type="EMBL" id="JAGPYM010000036">
    <property type="protein sequence ID" value="KAH6874950.1"/>
    <property type="molecule type" value="Genomic_DNA"/>
</dbReference>
<comment type="caution">
    <text evidence="1">The sequence shown here is derived from an EMBL/GenBank/DDBJ whole genome shotgun (WGS) entry which is preliminary data.</text>
</comment>
<name>A0A9P8VTM3_9HYPO</name>
<reference evidence="1 2" key="1">
    <citation type="journal article" date="2021" name="Nat. Commun.">
        <title>Genetic determinants of endophytism in the Arabidopsis root mycobiome.</title>
        <authorList>
            <person name="Mesny F."/>
            <person name="Miyauchi S."/>
            <person name="Thiergart T."/>
            <person name="Pickel B."/>
            <person name="Atanasova L."/>
            <person name="Karlsson M."/>
            <person name="Huettel B."/>
            <person name="Barry K.W."/>
            <person name="Haridas S."/>
            <person name="Chen C."/>
            <person name="Bauer D."/>
            <person name="Andreopoulos W."/>
            <person name="Pangilinan J."/>
            <person name="LaButti K."/>
            <person name="Riley R."/>
            <person name="Lipzen A."/>
            <person name="Clum A."/>
            <person name="Drula E."/>
            <person name="Henrissat B."/>
            <person name="Kohler A."/>
            <person name="Grigoriev I.V."/>
            <person name="Martin F.M."/>
            <person name="Hacquard S."/>
        </authorList>
    </citation>
    <scope>NUCLEOTIDE SEQUENCE [LARGE SCALE GENOMIC DNA]</scope>
    <source>
        <strain evidence="1 2">MPI-CAGE-CH-0241</strain>
    </source>
</reference>
<evidence type="ECO:0000313" key="1">
    <source>
        <dbReference type="EMBL" id="KAH6874950.1"/>
    </source>
</evidence>
<dbReference type="InterPro" id="IPR031472">
    <property type="entry name" value="MAT1-1-2/MatA-2/Smr1"/>
</dbReference>
<protein>
    <submittedName>
        <fullName evidence="1">Uncharacterized protein</fullName>
    </submittedName>
</protein>
<evidence type="ECO:0000313" key="2">
    <source>
        <dbReference type="Proteomes" id="UP000777438"/>
    </source>
</evidence>
<dbReference type="Pfam" id="PF17043">
    <property type="entry name" value="MAT1-1-2"/>
    <property type="match status" value="1"/>
</dbReference>
<sequence length="425" mass="47790">MDNLLCYEPLWADGASTAFRFPQKDIHDLILKCMKQLKLDSPTEAIASSIGDIISTVLEFLDTLLRNQSDENFILQRARAAANTVSMPPEIAIRSAIVAWYLSSYTTLHRPRPDTPQPLLDQSNAAVAQREGAIDTSIANLGYLAMLTLKEMWVPPSDNKLRVASLISNGTVTFLVVGILIIPHLGNEVNWPDELSKFGPLAPFETLLKTSWAVAREKVPGFVPPPGIEFGATNAEVKLNKTGHTLMTSVGEGGEWFEVPYWHPCRVVPGSAWNRFIRNTHQHIFPTKPRDELTSEVYYRVPSSACSLVDRVREYYQELRTHFDQEDIDRYPPVSEEAKAELFVRLAEATGLMYPINRPWEEETNDVEELADLGYMYELPFRKKPASDMNGYLTLPFLNSLVHSFRMGVEPVPTEMGLVAFGFNG</sequence>